<dbReference type="PANTHER" id="PTHR30086:SF20">
    <property type="entry name" value="ARGININE EXPORTER PROTEIN ARGO-RELATED"/>
    <property type="match status" value="1"/>
</dbReference>
<name>A0A3B7LSS1_9GAMM</name>
<evidence type="ECO:0000256" key="2">
    <source>
        <dbReference type="ARBA" id="ARBA00022475"/>
    </source>
</evidence>
<evidence type="ECO:0000313" key="7">
    <source>
        <dbReference type="EMBL" id="AXY55870.1"/>
    </source>
</evidence>
<feature type="transmembrane region" description="Helical" evidence="6">
    <location>
        <begin position="6"/>
        <end position="30"/>
    </location>
</feature>
<gene>
    <name evidence="7" type="ORF">CDG60_04285</name>
</gene>
<proteinExistence type="predicted"/>
<sequence>MDSASQLFMYAVALGIAAFIPGPGMTALLFSTLSRGWRQSCLMLLGLITGDFIYLSLALFGLFQSSDFLQGIYFKGLMMLCCLYLFYLSWKYWHFNQNLLPADLPETAQQSKNSYIHGLWLTLCNPKTMSFYLALVPVSFGNQILIELTAKIYLITCAVLVLVGSFYIGCSFQFKQYMNNLFIQRLLLKSVALIMSGLALKMMFSEFS</sequence>
<evidence type="ECO:0000256" key="5">
    <source>
        <dbReference type="ARBA" id="ARBA00023136"/>
    </source>
</evidence>
<feature type="transmembrane region" description="Helical" evidence="6">
    <location>
        <begin position="42"/>
        <end position="60"/>
    </location>
</feature>
<organism evidence="7 8">
    <name type="scientific">Acinetobacter chinensis</name>
    <dbReference type="NCBI Taxonomy" id="2004650"/>
    <lineage>
        <taxon>Bacteria</taxon>
        <taxon>Pseudomonadati</taxon>
        <taxon>Pseudomonadota</taxon>
        <taxon>Gammaproteobacteria</taxon>
        <taxon>Moraxellales</taxon>
        <taxon>Moraxellaceae</taxon>
        <taxon>Acinetobacter</taxon>
    </lineage>
</organism>
<feature type="transmembrane region" description="Helical" evidence="6">
    <location>
        <begin position="152"/>
        <end position="174"/>
    </location>
</feature>
<dbReference type="Pfam" id="PF01810">
    <property type="entry name" value="LysE"/>
    <property type="match status" value="1"/>
</dbReference>
<keyword evidence="3 6" id="KW-0812">Transmembrane</keyword>
<dbReference type="GO" id="GO:0015171">
    <property type="term" value="F:amino acid transmembrane transporter activity"/>
    <property type="evidence" value="ECO:0007669"/>
    <property type="project" value="TreeGrafter"/>
</dbReference>
<evidence type="ECO:0000256" key="1">
    <source>
        <dbReference type="ARBA" id="ARBA00004651"/>
    </source>
</evidence>
<evidence type="ECO:0000256" key="3">
    <source>
        <dbReference type="ARBA" id="ARBA00022692"/>
    </source>
</evidence>
<evidence type="ECO:0000256" key="4">
    <source>
        <dbReference type="ARBA" id="ARBA00022989"/>
    </source>
</evidence>
<reference evidence="8" key="1">
    <citation type="submission" date="2018-09" db="EMBL/GenBank/DDBJ databases">
        <title>The complete genome of Acinetobacter sp. strain WCHAc010005.</title>
        <authorList>
            <person name="Hu Y."/>
            <person name="Long H."/>
            <person name="Feng Y."/>
            <person name="Zong Z."/>
        </authorList>
    </citation>
    <scope>NUCLEOTIDE SEQUENCE [LARGE SCALE GENOMIC DNA]</scope>
    <source>
        <strain evidence="8">WCHAc010005</strain>
    </source>
</reference>
<keyword evidence="2" id="KW-1003">Cell membrane</keyword>
<accession>A0A3B7LSS1</accession>
<keyword evidence="4 6" id="KW-1133">Transmembrane helix</keyword>
<dbReference type="KEGG" id="achi:CDG60_04285"/>
<evidence type="ECO:0000313" key="8">
    <source>
        <dbReference type="Proteomes" id="UP000263753"/>
    </source>
</evidence>
<dbReference type="InterPro" id="IPR001123">
    <property type="entry name" value="LeuE-type"/>
</dbReference>
<evidence type="ECO:0000256" key="6">
    <source>
        <dbReference type="SAM" id="Phobius"/>
    </source>
</evidence>
<dbReference type="PANTHER" id="PTHR30086">
    <property type="entry name" value="ARGININE EXPORTER PROTEIN ARGO"/>
    <property type="match status" value="1"/>
</dbReference>
<dbReference type="RefSeq" id="WP_087513800.1">
    <property type="nucleotide sequence ID" value="NZ_CP032134.1"/>
</dbReference>
<dbReference type="AlphaFoldDB" id="A0A3B7LSS1"/>
<feature type="transmembrane region" description="Helical" evidence="6">
    <location>
        <begin position="72"/>
        <end position="90"/>
    </location>
</feature>
<dbReference type="EMBL" id="CP032134">
    <property type="protein sequence ID" value="AXY55870.1"/>
    <property type="molecule type" value="Genomic_DNA"/>
</dbReference>
<protein>
    <submittedName>
        <fullName evidence="7">LysE family translocator</fullName>
    </submittedName>
</protein>
<dbReference type="GO" id="GO:0005886">
    <property type="term" value="C:plasma membrane"/>
    <property type="evidence" value="ECO:0007669"/>
    <property type="project" value="UniProtKB-SubCell"/>
</dbReference>
<dbReference type="Proteomes" id="UP000263753">
    <property type="component" value="Chromosome"/>
</dbReference>
<comment type="subcellular location">
    <subcellularLocation>
        <location evidence="1">Cell membrane</location>
        <topology evidence="1">Multi-pass membrane protein</topology>
    </subcellularLocation>
</comment>
<feature type="transmembrane region" description="Helical" evidence="6">
    <location>
        <begin position="186"/>
        <end position="204"/>
    </location>
</feature>
<keyword evidence="5 6" id="KW-0472">Membrane</keyword>